<name>A0A9N8P2K1_9FLAO</name>
<dbReference type="AlphaFoldDB" id="A0A9N8P2K1"/>
<protein>
    <submittedName>
        <fullName evidence="1">Uncharacterized protein</fullName>
    </submittedName>
</protein>
<evidence type="ECO:0000313" key="1">
    <source>
        <dbReference type="EMBL" id="CAC9975210.1"/>
    </source>
</evidence>
<keyword evidence="2" id="KW-1185">Reference proteome</keyword>
<gene>
    <name evidence="1" type="ORF">FLAPXU55_02919</name>
</gene>
<dbReference type="Proteomes" id="UP000533639">
    <property type="component" value="Unassembled WGS sequence"/>
</dbReference>
<reference evidence="1 2" key="1">
    <citation type="submission" date="2020-06" db="EMBL/GenBank/DDBJ databases">
        <authorList>
            <person name="Criscuolo A."/>
        </authorList>
    </citation>
    <scope>NUCLEOTIDE SEQUENCE [LARGE SCALE GENOMIC DNA]</scope>
    <source>
        <strain evidence="1">PXU-55</strain>
    </source>
</reference>
<organism evidence="1 2">
    <name type="scientific">Flavobacterium panici</name>
    <dbReference type="NCBI Taxonomy" id="2654843"/>
    <lineage>
        <taxon>Bacteria</taxon>
        <taxon>Pseudomonadati</taxon>
        <taxon>Bacteroidota</taxon>
        <taxon>Flavobacteriia</taxon>
        <taxon>Flavobacteriales</taxon>
        <taxon>Flavobacteriaceae</taxon>
        <taxon>Flavobacterium</taxon>
    </lineage>
</organism>
<evidence type="ECO:0000313" key="2">
    <source>
        <dbReference type="Proteomes" id="UP000533639"/>
    </source>
</evidence>
<comment type="caution">
    <text evidence="1">The sequence shown here is derived from an EMBL/GenBank/DDBJ whole genome shotgun (WGS) entry which is preliminary data.</text>
</comment>
<accession>A0A9N8P2K1</accession>
<dbReference type="RefSeq" id="WP_180858606.1">
    <property type="nucleotide sequence ID" value="NZ_CAIJDE010000046.1"/>
</dbReference>
<dbReference type="EMBL" id="CAIJDE010000046">
    <property type="protein sequence ID" value="CAC9975210.1"/>
    <property type="molecule type" value="Genomic_DNA"/>
</dbReference>
<sequence length="382" mass="45028">MKKYKEINANQTEIINTIKLLIYKENPGLLEKINFDDDELFLEPLLFSYFNYKMDNSLPNKFLTEFMQGYFVNKEELEINYSFNENEIAYLPKLGYFKKNEPAFFEPIHIIENSNIEVFRHSINLLRNVFTDGSGNVIPDFDITFDNSLLEKNISYLTNAVSFIKEDSKEHYEIIEKCCKKILLFKTDPGNTNSFATIKAHGVAFFNVYQDDYDEVFFIDDIAHQTGHIILTTLFHNRKAIFKIDEEQNVEDLLKLKDHRTVYILLHALYTYYTTLLCLDNSLAKNRFNKRQEKEAMGRIGFYLNKCSNDLNRFEKINDLYSGIENVLTNEGKEIYDIIRQKYSEAVQKWQTTISGFDYNNQTYNFAFKNFDALNTLEKTQS</sequence>
<proteinExistence type="predicted"/>